<reference evidence="1" key="1">
    <citation type="submission" date="2021-04" db="EMBL/GenBank/DDBJ databases">
        <title>Draft genome sequence data of methanotrophic Methylovulum sp. strain S1L and Methylomonas sp. strain S2AM isolated from boreal lake water columns.</title>
        <authorList>
            <person name="Rissanen A.J."/>
            <person name="Mangayil R."/>
            <person name="Svenning M.M."/>
            <person name="Khanongnuch R."/>
        </authorList>
    </citation>
    <scope>NUCLEOTIDE SEQUENCE</scope>
    <source>
        <strain evidence="1">S2AM</strain>
    </source>
</reference>
<gene>
    <name evidence="1" type="ORF">KEF85_10815</name>
</gene>
<evidence type="ECO:0000313" key="2">
    <source>
        <dbReference type="Proteomes" id="UP000676649"/>
    </source>
</evidence>
<sequence length="94" mass="10557">MIATKIESFYGRGAGDYLHHDVEDIINLVAGRPELINELQQAPQQLRDFVEQEIDDLLADENFVDSISMHLGPSQSEQARVNIVIARLRQIAGL</sequence>
<evidence type="ECO:0000313" key="1">
    <source>
        <dbReference type="EMBL" id="QWF69852.1"/>
    </source>
</evidence>
<dbReference type="EMBL" id="CP073754">
    <property type="protein sequence ID" value="QWF69852.1"/>
    <property type="molecule type" value="Genomic_DNA"/>
</dbReference>
<keyword evidence="2" id="KW-1185">Reference proteome</keyword>
<accession>A0A975ML82</accession>
<proteinExistence type="predicted"/>
<organism evidence="1 2">
    <name type="scientific">Methylomonas paludis</name>
    <dbReference type="NCBI Taxonomy" id="1173101"/>
    <lineage>
        <taxon>Bacteria</taxon>
        <taxon>Pseudomonadati</taxon>
        <taxon>Pseudomonadota</taxon>
        <taxon>Gammaproteobacteria</taxon>
        <taxon>Methylococcales</taxon>
        <taxon>Methylococcaceae</taxon>
        <taxon>Methylomonas</taxon>
    </lineage>
</organism>
<name>A0A975ML82_9GAMM</name>
<dbReference type="Proteomes" id="UP000676649">
    <property type="component" value="Chromosome"/>
</dbReference>
<dbReference type="AlphaFoldDB" id="A0A975ML82"/>
<protein>
    <submittedName>
        <fullName evidence="1">Uncharacterized protein</fullName>
    </submittedName>
</protein>
<dbReference type="KEGG" id="mpad:KEF85_10815"/>
<dbReference type="RefSeq" id="WP_215580407.1">
    <property type="nucleotide sequence ID" value="NZ_CP073754.1"/>
</dbReference>